<dbReference type="InterPro" id="IPR006594">
    <property type="entry name" value="LisH"/>
</dbReference>
<dbReference type="InterPro" id="IPR006595">
    <property type="entry name" value="CTLH_C"/>
</dbReference>
<dbReference type="PROSITE" id="PS50896">
    <property type="entry name" value="LISH"/>
    <property type="match status" value="1"/>
</dbReference>
<dbReference type="Pfam" id="PF21889">
    <property type="entry name" value="TPR1-like_2nd"/>
    <property type="match status" value="1"/>
</dbReference>
<proteinExistence type="predicted"/>
<evidence type="ECO:0000256" key="2">
    <source>
        <dbReference type="ARBA" id="ARBA00022737"/>
    </source>
</evidence>
<dbReference type="SMART" id="SM00667">
    <property type="entry name" value="LisH"/>
    <property type="match status" value="1"/>
</dbReference>
<evidence type="ECO:0000259" key="3">
    <source>
        <dbReference type="PROSITE" id="PS50897"/>
    </source>
</evidence>
<protein>
    <recommendedName>
        <fullName evidence="3">CTLH domain-containing protein</fullName>
    </recommendedName>
</protein>
<keyword evidence="1" id="KW-0853">WD repeat</keyword>
<dbReference type="AlphaFoldDB" id="A0A2N9EET2"/>
<dbReference type="GO" id="GO:0006355">
    <property type="term" value="P:regulation of DNA-templated transcription"/>
    <property type="evidence" value="ECO:0007669"/>
    <property type="project" value="InterPro"/>
</dbReference>
<feature type="domain" description="CTLH" evidence="3">
    <location>
        <begin position="34"/>
        <end position="92"/>
    </location>
</feature>
<evidence type="ECO:0000313" key="4">
    <source>
        <dbReference type="EMBL" id="SPC73099.1"/>
    </source>
</evidence>
<dbReference type="InterPro" id="IPR027728">
    <property type="entry name" value="Topless_fam"/>
</dbReference>
<accession>A0A2N9EET2</accession>
<dbReference type="EMBL" id="OIVN01000040">
    <property type="protein sequence ID" value="SPC73099.1"/>
    <property type="molecule type" value="Genomic_DNA"/>
</dbReference>
<dbReference type="InterPro" id="IPR054080">
    <property type="entry name" value="TPR1-like_2nd"/>
</dbReference>
<dbReference type="Pfam" id="PF17814">
    <property type="entry name" value="LisH_TPL"/>
    <property type="match status" value="1"/>
</dbReference>
<dbReference type="InterPro" id="IPR054532">
    <property type="entry name" value="TPL_SMU1_LisH-like"/>
</dbReference>
<dbReference type="PROSITE" id="PS50897">
    <property type="entry name" value="CTLH"/>
    <property type="match status" value="1"/>
</dbReference>
<dbReference type="PANTHER" id="PTHR44083">
    <property type="entry name" value="TOPLESS-RELATED PROTEIN 1-RELATED"/>
    <property type="match status" value="1"/>
</dbReference>
<gene>
    <name evidence="4" type="ORF">FSB_LOCUS981</name>
</gene>
<evidence type="ECO:0000256" key="1">
    <source>
        <dbReference type="ARBA" id="ARBA00022574"/>
    </source>
</evidence>
<reference evidence="4" key="1">
    <citation type="submission" date="2018-02" db="EMBL/GenBank/DDBJ databases">
        <authorList>
            <person name="Cohen D.B."/>
            <person name="Kent A.D."/>
        </authorList>
    </citation>
    <scope>NUCLEOTIDE SEQUENCE</scope>
</reference>
<sequence length="205" mass="23793">MADPSRDILYRILQFLDSENLKETARTLERESGFYFNMRFFEDLVLNGGFDEAEEYLYGFTDVHDNMYSTKIIFEIRKQKFLETLDEGERTKALRLLMNEFKDFEPYNESLCREASALLTLDDFRNHESLADYGDIEDARRLVMDDIRRCIELNPAFQGKLQFPNFNANLRRRLIMFGDLGRPPWNGLGGGCGPCGGCGYFPGIN</sequence>
<dbReference type="SMART" id="SM00668">
    <property type="entry name" value="CTLH"/>
    <property type="match status" value="1"/>
</dbReference>
<organism evidence="4">
    <name type="scientific">Fagus sylvatica</name>
    <name type="common">Beechnut</name>
    <dbReference type="NCBI Taxonomy" id="28930"/>
    <lineage>
        <taxon>Eukaryota</taxon>
        <taxon>Viridiplantae</taxon>
        <taxon>Streptophyta</taxon>
        <taxon>Embryophyta</taxon>
        <taxon>Tracheophyta</taxon>
        <taxon>Spermatophyta</taxon>
        <taxon>Magnoliopsida</taxon>
        <taxon>eudicotyledons</taxon>
        <taxon>Gunneridae</taxon>
        <taxon>Pentapetalae</taxon>
        <taxon>rosids</taxon>
        <taxon>fabids</taxon>
        <taxon>Fagales</taxon>
        <taxon>Fagaceae</taxon>
        <taxon>Fagus</taxon>
    </lineage>
</organism>
<keyword evidence="2" id="KW-0677">Repeat</keyword>
<name>A0A2N9EET2_FAGSY</name>
<dbReference type="PANTHER" id="PTHR44083:SF30">
    <property type="entry name" value="TOPLESS-LIKE PROTEIN"/>
    <property type="match status" value="1"/>
</dbReference>